<evidence type="ECO:0000259" key="5">
    <source>
        <dbReference type="PROSITE" id="PS50887"/>
    </source>
</evidence>
<accession>A0A844AQP5</accession>
<dbReference type="AlphaFoldDB" id="A0A844AQP5"/>
<dbReference type="Pfam" id="PF00990">
    <property type="entry name" value="GGDEF"/>
    <property type="match status" value="1"/>
</dbReference>
<dbReference type="Gene3D" id="3.40.50.2300">
    <property type="match status" value="1"/>
</dbReference>
<comment type="catalytic activity">
    <reaction evidence="2">
        <text>2 GTP = 3',3'-c-di-GMP + 2 diphosphate</text>
        <dbReference type="Rhea" id="RHEA:24898"/>
        <dbReference type="ChEBI" id="CHEBI:33019"/>
        <dbReference type="ChEBI" id="CHEBI:37565"/>
        <dbReference type="ChEBI" id="CHEBI:58805"/>
        <dbReference type="EC" id="2.7.7.65"/>
    </reaction>
</comment>
<dbReference type="GO" id="GO:0043709">
    <property type="term" value="P:cell adhesion involved in single-species biofilm formation"/>
    <property type="evidence" value="ECO:0007669"/>
    <property type="project" value="TreeGrafter"/>
</dbReference>
<dbReference type="GO" id="GO:0000160">
    <property type="term" value="P:phosphorelay signal transduction system"/>
    <property type="evidence" value="ECO:0007669"/>
    <property type="project" value="InterPro"/>
</dbReference>
<dbReference type="NCBIfam" id="TIGR00254">
    <property type="entry name" value="GGDEF"/>
    <property type="match status" value="1"/>
</dbReference>
<evidence type="ECO:0000259" key="4">
    <source>
        <dbReference type="PROSITE" id="PS50110"/>
    </source>
</evidence>
<comment type="caution">
    <text evidence="3">Lacks conserved residue(s) required for the propagation of feature annotation.</text>
</comment>
<sequence>MQGTVLVIDGVSTNRIALKVQLSEAYFDVVQIDTLSALGPVLAQKRPDLVITALSLPDGSASDVKRVLSASGAFETVPVLAIDAQDDMAARLAALSAGVQDVLLQPVDDMVLQARIRSLLRARSAKEELRQQRSAAGGFALPAGDCLPTGLLESATVALVTQSVSKAHCWSAALALHSQFKLRCHNMSDIRSIMTSPVPDAIVIELDEENPGLGLRLIADLRARAATRQSIIVALPESNAPELAAEALDRGAHDVLQSGFVAEELNMRLTTQLEQKLLEDQLRDSIRSELKAAVLDPMTGLYNRRYATPYLEQVLQHARDTGESFALMVADLDHFKRVNDAYGHPVGDAVLVETAARLGSLIGPKDLLARIGGEEFLFVLPGQNAPDAAASAANLCAAINERAFHIAGVEKPISMTVSIGAVIATHRRALSMTAAELIAEADQALYAAKNAGRNQVSLKSNSPVAA</sequence>
<dbReference type="EMBL" id="WIXK01000005">
    <property type="protein sequence ID" value="MQY43233.1"/>
    <property type="molecule type" value="Genomic_DNA"/>
</dbReference>
<protein>
    <recommendedName>
        <fullName evidence="1">diguanylate cyclase</fullName>
        <ecNumber evidence="1">2.7.7.65</ecNumber>
    </recommendedName>
</protein>
<evidence type="ECO:0000256" key="2">
    <source>
        <dbReference type="ARBA" id="ARBA00034247"/>
    </source>
</evidence>
<dbReference type="PROSITE" id="PS50110">
    <property type="entry name" value="RESPONSE_REGULATORY"/>
    <property type="match status" value="2"/>
</dbReference>
<dbReference type="GO" id="GO:0052621">
    <property type="term" value="F:diguanylate cyclase activity"/>
    <property type="evidence" value="ECO:0007669"/>
    <property type="project" value="UniProtKB-EC"/>
</dbReference>
<dbReference type="CDD" id="cd01949">
    <property type="entry name" value="GGDEF"/>
    <property type="match status" value="1"/>
</dbReference>
<evidence type="ECO:0000256" key="1">
    <source>
        <dbReference type="ARBA" id="ARBA00012528"/>
    </source>
</evidence>
<gene>
    <name evidence="6" type="ORF">GG681_11325</name>
</gene>
<feature type="domain" description="GGDEF" evidence="5">
    <location>
        <begin position="323"/>
        <end position="461"/>
    </location>
</feature>
<dbReference type="InterPro" id="IPR011006">
    <property type="entry name" value="CheY-like_superfamily"/>
</dbReference>
<dbReference type="SUPFAM" id="SSF52172">
    <property type="entry name" value="CheY-like"/>
    <property type="match status" value="2"/>
</dbReference>
<dbReference type="GO" id="GO:1902201">
    <property type="term" value="P:negative regulation of bacterial-type flagellum-dependent cell motility"/>
    <property type="evidence" value="ECO:0007669"/>
    <property type="project" value="TreeGrafter"/>
</dbReference>
<dbReference type="SMART" id="SM00267">
    <property type="entry name" value="GGDEF"/>
    <property type="match status" value="1"/>
</dbReference>
<dbReference type="PROSITE" id="PS50887">
    <property type="entry name" value="GGDEF"/>
    <property type="match status" value="1"/>
</dbReference>
<dbReference type="InterPro" id="IPR000160">
    <property type="entry name" value="GGDEF_dom"/>
</dbReference>
<dbReference type="Pfam" id="PF00072">
    <property type="entry name" value="Response_reg"/>
    <property type="match status" value="1"/>
</dbReference>
<feature type="domain" description="Response regulatory" evidence="4">
    <location>
        <begin position="156"/>
        <end position="273"/>
    </location>
</feature>
<dbReference type="PANTHER" id="PTHR45138">
    <property type="entry name" value="REGULATORY COMPONENTS OF SENSORY TRANSDUCTION SYSTEM"/>
    <property type="match status" value="1"/>
</dbReference>
<evidence type="ECO:0000256" key="3">
    <source>
        <dbReference type="PROSITE-ProRule" id="PRU00169"/>
    </source>
</evidence>
<evidence type="ECO:0000313" key="7">
    <source>
        <dbReference type="Proteomes" id="UP000436694"/>
    </source>
</evidence>
<dbReference type="RefSeq" id="WP_328593356.1">
    <property type="nucleotide sequence ID" value="NZ_WIXK01000005.1"/>
</dbReference>
<dbReference type="FunFam" id="3.30.70.270:FF:000001">
    <property type="entry name" value="Diguanylate cyclase domain protein"/>
    <property type="match status" value="1"/>
</dbReference>
<dbReference type="Gene3D" id="3.30.70.270">
    <property type="match status" value="1"/>
</dbReference>
<organism evidence="6 7">
    <name type="scientific">Tritonibacter aquimaris</name>
    <dbReference type="NCBI Taxonomy" id="2663379"/>
    <lineage>
        <taxon>Bacteria</taxon>
        <taxon>Pseudomonadati</taxon>
        <taxon>Pseudomonadota</taxon>
        <taxon>Alphaproteobacteria</taxon>
        <taxon>Rhodobacterales</taxon>
        <taxon>Paracoccaceae</taxon>
        <taxon>Tritonibacter</taxon>
    </lineage>
</organism>
<dbReference type="PANTHER" id="PTHR45138:SF9">
    <property type="entry name" value="DIGUANYLATE CYCLASE DGCM-RELATED"/>
    <property type="match status" value="1"/>
</dbReference>
<dbReference type="InterPro" id="IPR001789">
    <property type="entry name" value="Sig_transdc_resp-reg_receiver"/>
</dbReference>
<dbReference type="InterPro" id="IPR029787">
    <property type="entry name" value="Nucleotide_cyclase"/>
</dbReference>
<evidence type="ECO:0000313" key="6">
    <source>
        <dbReference type="EMBL" id="MQY43233.1"/>
    </source>
</evidence>
<dbReference type="InterPro" id="IPR050469">
    <property type="entry name" value="Diguanylate_Cyclase"/>
</dbReference>
<reference evidence="6 7" key="1">
    <citation type="submission" date="2019-10" db="EMBL/GenBank/DDBJ databases">
        <title>Epibacterium sp. nov., isolated from seawater.</title>
        <authorList>
            <person name="Zhang X."/>
            <person name="Li N."/>
        </authorList>
    </citation>
    <scope>NUCLEOTIDE SEQUENCE [LARGE SCALE GENOMIC DNA]</scope>
    <source>
        <strain evidence="6 7">SM1969</strain>
    </source>
</reference>
<name>A0A844AQP5_9RHOB</name>
<comment type="caution">
    <text evidence="6">The sequence shown here is derived from an EMBL/GenBank/DDBJ whole genome shotgun (WGS) entry which is preliminary data.</text>
</comment>
<feature type="domain" description="Response regulatory" evidence="4">
    <location>
        <begin position="4"/>
        <end position="120"/>
    </location>
</feature>
<dbReference type="InterPro" id="IPR043128">
    <property type="entry name" value="Rev_trsase/Diguanyl_cyclase"/>
</dbReference>
<dbReference type="GO" id="GO:0005886">
    <property type="term" value="C:plasma membrane"/>
    <property type="evidence" value="ECO:0007669"/>
    <property type="project" value="TreeGrafter"/>
</dbReference>
<dbReference type="SMART" id="SM00448">
    <property type="entry name" value="REC"/>
    <property type="match status" value="1"/>
</dbReference>
<proteinExistence type="predicted"/>
<dbReference type="Proteomes" id="UP000436694">
    <property type="component" value="Unassembled WGS sequence"/>
</dbReference>
<dbReference type="SUPFAM" id="SSF55073">
    <property type="entry name" value="Nucleotide cyclase"/>
    <property type="match status" value="1"/>
</dbReference>
<dbReference type="EC" id="2.7.7.65" evidence="1"/>
<keyword evidence="7" id="KW-1185">Reference proteome</keyword>